<keyword evidence="7 9" id="KW-1133">Transmembrane helix</keyword>
<evidence type="ECO:0000256" key="8">
    <source>
        <dbReference type="ARBA" id="ARBA00023136"/>
    </source>
</evidence>
<dbReference type="AlphaFoldDB" id="A0A7W2IKW0"/>
<keyword evidence="4 9" id="KW-1003">Cell membrane</keyword>
<comment type="subcellular location">
    <subcellularLocation>
        <location evidence="1 9">Cell inner membrane</location>
        <topology evidence="1 9">Single-pass membrane protein</topology>
    </subcellularLocation>
</comment>
<dbReference type="Pfam" id="PF26002">
    <property type="entry name" value="Beta-barrel_AprE"/>
    <property type="match status" value="1"/>
</dbReference>
<keyword evidence="14" id="KW-1185">Reference proteome</keyword>
<evidence type="ECO:0000256" key="9">
    <source>
        <dbReference type="RuleBase" id="RU365093"/>
    </source>
</evidence>
<dbReference type="InterPro" id="IPR050739">
    <property type="entry name" value="MFP"/>
</dbReference>
<dbReference type="GO" id="GO:0005886">
    <property type="term" value="C:plasma membrane"/>
    <property type="evidence" value="ECO:0007669"/>
    <property type="project" value="UniProtKB-SubCell"/>
</dbReference>
<reference evidence="13 14" key="1">
    <citation type="submission" date="2020-07" db="EMBL/GenBank/DDBJ databases">
        <title>Novel species isolated from subtropical streams in China.</title>
        <authorList>
            <person name="Lu H."/>
        </authorList>
    </citation>
    <scope>NUCLEOTIDE SEQUENCE [LARGE SCALE GENOMIC DNA]</scope>
    <source>
        <strain evidence="13 14">LX47W</strain>
    </source>
</reference>
<comment type="caution">
    <text evidence="13">The sequence shown here is derived from an EMBL/GenBank/DDBJ whole genome shotgun (WGS) entry which is preliminary data.</text>
</comment>
<feature type="transmembrane region" description="Helical" evidence="9">
    <location>
        <begin position="34"/>
        <end position="52"/>
    </location>
</feature>
<dbReference type="PANTHER" id="PTHR30386:SF17">
    <property type="entry name" value="ALKALINE PROTEASE SECRETION PROTEIN APRE"/>
    <property type="match status" value="1"/>
</dbReference>
<dbReference type="InterPro" id="IPR058781">
    <property type="entry name" value="HH_AprE-like"/>
</dbReference>
<dbReference type="GO" id="GO:0015031">
    <property type="term" value="P:protein transport"/>
    <property type="evidence" value="ECO:0007669"/>
    <property type="project" value="InterPro"/>
</dbReference>
<accession>A0A7W2IKW0</accession>
<evidence type="ECO:0000313" key="13">
    <source>
        <dbReference type="EMBL" id="MBA5687978.1"/>
    </source>
</evidence>
<keyword evidence="6 9" id="KW-0812">Transmembrane</keyword>
<dbReference type="EMBL" id="JACEZU010000006">
    <property type="protein sequence ID" value="MBA5687978.1"/>
    <property type="molecule type" value="Genomic_DNA"/>
</dbReference>
<dbReference type="PANTHER" id="PTHR30386">
    <property type="entry name" value="MEMBRANE FUSION SUBUNIT OF EMRAB-TOLC MULTIDRUG EFFLUX PUMP"/>
    <property type="match status" value="1"/>
</dbReference>
<sequence>MKNLSKQTTDATEVIAHDVTPLEVNTDARAYSKLGWLITLLGVGGFLLWAVFAPLDKGVPVSGTVAKEGNRKSIQYQQGGTVEQILVKDGDVVKAGQVLVRMNAVAPRAQLDMAHAQYVAAAATAARLQAERQGKAVISYPEALLAERNEPVVAQAMASQNLLITSREMSVHNELAAYEENIAGLSSQLQGLEASRASKKDQVVFLKEQLDNLRDLAKDGYVPRSRLLDAERSYSQLLGAIAEDTGNIGRTQRQIAEITLRRTQRSQEYQKEVNSLLADAQRDAEVAEGRLHAQKFEMDNVDVKAPVDGTVVGLSVFTKGGVVAPGFRMMDVVPADDPLIVEAQLAINLIDKVKVGMPVELIFSAFNTNTTPHIPGVLTQVSADRTQDERTGQPYYKIRAKVSAEGLKLITAKKLTIQAGMPVELFVKTGERSMMSYLLKPVFDRAKTSMTED</sequence>
<dbReference type="NCBIfam" id="TIGR01843">
    <property type="entry name" value="type_I_hlyD"/>
    <property type="match status" value="1"/>
</dbReference>
<feature type="domain" description="AprE-like beta-barrel" evidence="12">
    <location>
        <begin position="339"/>
        <end position="430"/>
    </location>
</feature>
<dbReference type="Gene3D" id="2.40.50.100">
    <property type="match status" value="1"/>
</dbReference>
<protein>
    <recommendedName>
        <fullName evidence="9">Membrane fusion protein (MFP) family protein</fullName>
    </recommendedName>
</protein>
<keyword evidence="5 9" id="KW-0997">Cell inner membrane</keyword>
<feature type="coiled-coil region" evidence="10">
    <location>
        <begin position="175"/>
        <end position="216"/>
    </location>
</feature>
<dbReference type="InterPro" id="IPR010129">
    <property type="entry name" value="T1SS_HlyD"/>
</dbReference>
<name>A0A7W2IKW0_9BURK</name>
<gene>
    <name evidence="13" type="ORF">H3H39_13070</name>
</gene>
<feature type="domain" description="AprE-like long alpha-helical hairpin" evidence="11">
    <location>
        <begin position="108"/>
        <end position="295"/>
    </location>
</feature>
<keyword evidence="3 9" id="KW-0813">Transport</keyword>
<evidence type="ECO:0000256" key="2">
    <source>
        <dbReference type="ARBA" id="ARBA00009477"/>
    </source>
</evidence>
<dbReference type="Gene3D" id="2.40.30.170">
    <property type="match status" value="1"/>
</dbReference>
<evidence type="ECO:0000256" key="5">
    <source>
        <dbReference type="ARBA" id="ARBA00022519"/>
    </source>
</evidence>
<dbReference type="InterPro" id="IPR058982">
    <property type="entry name" value="Beta-barrel_AprE"/>
</dbReference>
<evidence type="ECO:0000256" key="10">
    <source>
        <dbReference type="SAM" id="Coils"/>
    </source>
</evidence>
<evidence type="ECO:0000259" key="11">
    <source>
        <dbReference type="Pfam" id="PF25994"/>
    </source>
</evidence>
<dbReference type="Pfam" id="PF25994">
    <property type="entry name" value="HH_AprE"/>
    <property type="match status" value="1"/>
</dbReference>
<keyword evidence="10" id="KW-0175">Coiled coil</keyword>
<keyword evidence="8 9" id="KW-0472">Membrane</keyword>
<dbReference type="Proteomes" id="UP000573499">
    <property type="component" value="Unassembled WGS sequence"/>
</dbReference>
<evidence type="ECO:0000256" key="6">
    <source>
        <dbReference type="ARBA" id="ARBA00022692"/>
    </source>
</evidence>
<evidence type="ECO:0000256" key="1">
    <source>
        <dbReference type="ARBA" id="ARBA00004377"/>
    </source>
</evidence>
<dbReference type="SUPFAM" id="SSF111369">
    <property type="entry name" value="HlyD-like secretion proteins"/>
    <property type="match status" value="2"/>
</dbReference>
<evidence type="ECO:0000259" key="12">
    <source>
        <dbReference type="Pfam" id="PF26002"/>
    </source>
</evidence>
<evidence type="ECO:0000313" key="14">
    <source>
        <dbReference type="Proteomes" id="UP000573499"/>
    </source>
</evidence>
<evidence type="ECO:0000256" key="7">
    <source>
        <dbReference type="ARBA" id="ARBA00022989"/>
    </source>
</evidence>
<dbReference type="PRINTS" id="PR01490">
    <property type="entry name" value="RTXTOXIND"/>
</dbReference>
<proteinExistence type="inferred from homology"/>
<comment type="similarity">
    <text evidence="2 9">Belongs to the membrane fusion protein (MFP) (TC 8.A.1) family.</text>
</comment>
<organism evidence="13 14">
    <name type="scientific">Rugamonas apoptosis</name>
    <dbReference type="NCBI Taxonomy" id="2758570"/>
    <lineage>
        <taxon>Bacteria</taxon>
        <taxon>Pseudomonadati</taxon>
        <taxon>Pseudomonadota</taxon>
        <taxon>Betaproteobacteria</taxon>
        <taxon>Burkholderiales</taxon>
        <taxon>Oxalobacteraceae</taxon>
        <taxon>Telluria group</taxon>
        <taxon>Rugamonas</taxon>
    </lineage>
</organism>
<evidence type="ECO:0000256" key="4">
    <source>
        <dbReference type="ARBA" id="ARBA00022475"/>
    </source>
</evidence>
<evidence type="ECO:0000256" key="3">
    <source>
        <dbReference type="ARBA" id="ARBA00022448"/>
    </source>
</evidence>